<dbReference type="Gene3D" id="2.40.380.10">
    <property type="entry name" value="FomD-like"/>
    <property type="match status" value="1"/>
</dbReference>
<dbReference type="RefSeq" id="WP_393161940.1">
    <property type="nucleotide sequence ID" value="NZ_JBICRM010000002.1"/>
</dbReference>
<dbReference type="PANTHER" id="PTHR39159:SF1">
    <property type="entry name" value="UPF0374 PROTEIN YGAC"/>
    <property type="match status" value="1"/>
</dbReference>
<organism evidence="4 5">
    <name type="scientific">Nonomuraea marmarensis</name>
    <dbReference type="NCBI Taxonomy" id="3351344"/>
    <lineage>
        <taxon>Bacteria</taxon>
        <taxon>Bacillati</taxon>
        <taxon>Actinomycetota</taxon>
        <taxon>Actinomycetes</taxon>
        <taxon>Streptosporangiales</taxon>
        <taxon>Streptosporangiaceae</taxon>
        <taxon>Nonomuraea</taxon>
    </lineage>
</organism>
<dbReference type="InterPro" id="IPR050212">
    <property type="entry name" value="Ntdp-like"/>
</dbReference>
<dbReference type="Pfam" id="PF04167">
    <property type="entry name" value="DUF402"/>
    <property type="match status" value="1"/>
</dbReference>
<proteinExistence type="predicted"/>
<keyword evidence="1" id="KW-0378">Hydrolase</keyword>
<feature type="domain" description="DUF402" evidence="3">
    <location>
        <begin position="16"/>
        <end position="149"/>
    </location>
</feature>
<feature type="compositionally biased region" description="Polar residues" evidence="2">
    <location>
        <begin position="164"/>
        <end position="178"/>
    </location>
</feature>
<dbReference type="Proteomes" id="UP001603978">
    <property type="component" value="Unassembled WGS sequence"/>
</dbReference>
<sequence>MTEVRIVYRKYGGALHWNHPGHLLGEDEHGIWAEVPGGTVARKGDGPPVTWETTAIMLFPRNAWWTASFNTPPHKSEIYVDVTTIPEWRDGEVTMLDLDLDVIRMRDGRLILDDEDEFAEHQVLLGYPPELIAQAQDTARWLLDAVGQRKGPFGGAHLEWLEASTKSQPSRISPQQKPTRSHKPR</sequence>
<accession>A0ABW7A4R8</accession>
<evidence type="ECO:0000313" key="5">
    <source>
        <dbReference type="Proteomes" id="UP001603978"/>
    </source>
</evidence>
<name>A0ABW7A4R8_9ACTN</name>
<dbReference type="InterPro" id="IPR007295">
    <property type="entry name" value="DUF402"/>
</dbReference>
<evidence type="ECO:0000256" key="1">
    <source>
        <dbReference type="ARBA" id="ARBA00022801"/>
    </source>
</evidence>
<evidence type="ECO:0000259" key="3">
    <source>
        <dbReference type="Pfam" id="PF04167"/>
    </source>
</evidence>
<comment type="caution">
    <text evidence="4">The sequence shown here is derived from an EMBL/GenBank/DDBJ whole genome shotgun (WGS) entry which is preliminary data.</text>
</comment>
<evidence type="ECO:0000256" key="2">
    <source>
        <dbReference type="SAM" id="MobiDB-lite"/>
    </source>
</evidence>
<dbReference type="SUPFAM" id="SSF159234">
    <property type="entry name" value="FomD-like"/>
    <property type="match status" value="1"/>
</dbReference>
<gene>
    <name evidence="4" type="ORF">ACFLIM_03885</name>
</gene>
<dbReference type="InterPro" id="IPR035930">
    <property type="entry name" value="FomD-like_sf"/>
</dbReference>
<reference evidence="4 5" key="1">
    <citation type="submission" date="2024-10" db="EMBL/GenBank/DDBJ databases">
        <authorList>
            <person name="Topkara A.R."/>
            <person name="Saygin H."/>
        </authorList>
    </citation>
    <scope>NUCLEOTIDE SEQUENCE [LARGE SCALE GENOMIC DNA]</scope>
    <source>
        <strain evidence="4 5">M3C6</strain>
    </source>
</reference>
<keyword evidence="5" id="KW-1185">Reference proteome</keyword>
<dbReference type="PANTHER" id="PTHR39159">
    <property type="match status" value="1"/>
</dbReference>
<dbReference type="EMBL" id="JBICRM010000002">
    <property type="protein sequence ID" value="MFG1702312.1"/>
    <property type="molecule type" value="Genomic_DNA"/>
</dbReference>
<feature type="region of interest" description="Disordered" evidence="2">
    <location>
        <begin position="163"/>
        <end position="185"/>
    </location>
</feature>
<protein>
    <submittedName>
        <fullName evidence="4">DUF402 domain-containing protein</fullName>
    </submittedName>
</protein>
<evidence type="ECO:0000313" key="4">
    <source>
        <dbReference type="EMBL" id="MFG1702312.1"/>
    </source>
</evidence>